<sequence length="246" mass="26536">MKPLHLLLPLLLSYLIGLLVMLPARFAIGWLPLPPGANLQGVSGTLWQGQAQTLRIDNQQLGPFNWDWKGAALLQGQIAAQVALSDPRGIIGKGSVGWNGEWNVDDATLHFPAAVLHDALALSAEFSGDVSAQLSHLRFTPQGCVAARATLNWKNGGVTDAAGALNTGDTRIQVKCANKQWRAEITQASEQLKSHGQVSLSARKDYRLQGEITPGPTFPPALLMLLTQGARQEKSGQFTFETSGRW</sequence>
<evidence type="ECO:0000256" key="4">
    <source>
        <dbReference type="ARBA" id="ARBA00022448"/>
    </source>
</evidence>
<dbReference type="Proteomes" id="UP000078410">
    <property type="component" value="Unassembled WGS sequence"/>
</dbReference>
<dbReference type="InterPro" id="IPR000645">
    <property type="entry name" value="T2SS_GspN_CS"/>
</dbReference>
<comment type="caution">
    <text evidence="11">The sequence shown here is derived from an EMBL/GenBank/DDBJ whole genome shotgun (WGS) entry which is preliminary data.</text>
</comment>
<protein>
    <recommendedName>
        <fullName evidence="3">Type II secretion system protein N</fullName>
    </recommendedName>
    <alternativeName>
        <fullName evidence="10">General secretion pathway protein N</fullName>
    </alternativeName>
</protein>
<evidence type="ECO:0000256" key="9">
    <source>
        <dbReference type="ARBA" id="ARBA00023136"/>
    </source>
</evidence>
<dbReference type="PATRIC" id="fig|1354251.4.peg.1888"/>
<dbReference type="GO" id="GO:0015627">
    <property type="term" value="C:type II protein secretion system complex"/>
    <property type="evidence" value="ECO:0007669"/>
    <property type="project" value="InterPro"/>
</dbReference>
<gene>
    <name evidence="11" type="ORF">M975_1829</name>
</gene>
<evidence type="ECO:0000256" key="3">
    <source>
        <dbReference type="ARBA" id="ARBA00021563"/>
    </source>
</evidence>
<keyword evidence="8" id="KW-0653">Protein transport</keyword>
<keyword evidence="7" id="KW-0812">Transmembrane</keyword>
<reference evidence="11 12" key="1">
    <citation type="submission" date="2016-04" db="EMBL/GenBank/DDBJ databases">
        <title>ATOL: Assembling a taxonomically balanced genome-scale reconstruction of the evolutionary history of the Enterobacteriaceae.</title>
        <authorList>
            <person name="Plunkett G.III."/>
            <person name="Neeno-Eckwall E.C."/>
            <person name="Glasner J.D."/>
            <person name="Perna N.T."/>
        </authorList>
    </citation>
    <scope>NUCLEOTIDE SEQUENCE [LARGE SCALE GENOMIC DNA]</scope>
    <source>
        <strain evidence="11 12">ATCC 51605</strain>
    </source>
</reference>
<keyword evidence="4" id="KW-0813">Transport</keyword>
<proteinExistence type="inferred from homology"/>
<organism evidence="11 12">
    <name type="scientific">Buttiauxella brennerae ATCC 51605</name>
    <dbReference type="NCBI Taxonomy" id="1354251"/>
    <lineage>
        <taxon>Bacteria</taxon>
        <taxon>Pseudomonadati</taxon>
        <taxon>Pseudomonadota</taxon>
        <taxon>Gammaproteobacteria</taxon>
        <taxon>Enterobacterales</taxon>
        <taxon>Enterobacteriaceae</taxon>
        <taxon>Buttiauxella</taxon>
    </lineage>
</organism>
<keyword evidence="5" id="KW-1003">Cell membrane</keyword>
<evidence type="ECO:0000256" key="1">
    <source>
        <dbReference type="ARBA" id="ARBA00004533"/>
    </source>
</evidence>
<evidence type="ECO:0000256" key="5">
    <source>
        <dbReference type="ARBA" id="ARBA00022475"/>
    </source>
</evidence>
<keyword evidence="9" id="KW-0472">Membrane</keyword>
<dbReference type="AlphaFoldDB" id="A0A1B7IQC0"/>
<evidence type="ECO:0000313" key="11">
    <source>
        <dbReference type="EMBL" id="OAT31937.1"/>
    </source>
</evidence>
<dbReference type="EMBL" id="LXER01000017">
    <property type="protein sequence ID" value="OAT31937.1"/>
    <property type="molecule type" value="Genomic_DNA"/>
</dbReference>
<evidence type="ECO:0000256" key="6">
    <source>
        <dbReference type="ARBA" id="ARBA00022519"/>
    </source>
</evidence>
<dbReference type="RefSeq" id="WP_064558910.1">
    <property type="nucleotide sequence ID" value="NZ_LXER01000017.1"/>
</dbReference>
<comment type="subcellular location">
    <subcellularLocation>
        <location evidence="1">Cell inner membrane</location>
    </subcellularLocation>
</comment>
<dbReference type="GO" id="GO:0015628">
    <property type="term" value="P:protein secretion by the type II secretion system"/>
    <property type="evidence" value="ECO:0007669"/>
    <property type="project" value="InterPro"/>
</dbReference>
<dbReference type="PROSITE" id="PS01142">
    <property type="entry name" value="T2SP_N"/>
    <property type="match status" value="1"/>
</dbReference>
<evidence type="ECO:0000256" key="2">
    <source>
        <dbReference type="ARBA" id="ARBA00007208"/>
    </source>
</evidence>
<evidence type="ECO:0000256" key="8">
    <source>
        <dbReference type="ARBA" id="ARBA00022927"/>
    </source>
</evidence>
<dbReference type="Pfam" id="PF01203">
    <property type="entry name" value="T2SSN"/>
    <property type="match status" value="1"/>
</dbReference>
<evidence type="ECO:0000256" key="10">
    <source>
        <dbReference type="ARBA" id="ARBA00030772"/>
    </source>
</evidence>
<keyword evidence="12" id="KW-1185">Reference proteome</keyword>
<dbReference type="OrthoDB" id="6118198at2"/>
<dbReference type="InterPro" id="IPR022792">
    <property type="entry name" value="T2SS_protein-GspN"/>
</dbReference>
<accession>A0A1B7IQC0</accession>
<comment type="similarity">
    <text evidence="2">Belongs to the GSP N family.</text>
</comment>
<dbReference type="GO" id="GO:0005886">
    <property type="term" value="C:plasma membrane"/>
    <property type="evidence" value="ECO:0007669"/>
    <property type="project" value="UniProtKB-SubCell"/>
</dbReference>
<keyword evidence="6" id="KW-0997">Cell inner membrane</keyword>
<name>A0A1B7IQC0_9ENTR</name>
<evidence type="ECO:0000256" key="7">
    <source>
        <dbReference type="ARBA" id="ARBA00022692"/>
    </source>
</evidence>
<evidence type="ECO:0000313" key="12">
    <source>
        <dbReference type="Proteomes" id="UP000078410"/>
    </source>
</evidence>